<dbReference type="OrthoDB" id="10028801at2759"/>
<evidence type="ECO:0000256" key="9">
    <source>
        <dbReference type="ARBA" id="ARBA00023319"/>
    </source>
</evidence>
<dbReference type="SUPFAM" id="SSF48726">
    <property type="entry name" value="Immunoglobulin"/>
    <property type="match status" value="2"/>
</dbReference>
<evidence type="ECO:0000259" key="11">
    <source>
        <dbReference type="PROSITE" id="PS50835"/>
    </source>
</evidence>
<evidence type="ECO:0000256" key="7">
    <source>
        <dbReference type="ARBA" id="ARBA00023136"/>
    </source>
</evidence>
<proteinExistence type="inferred from homology"/>
<gene>
    <name evidence="12" type="ORF">A6R68_23532</name>
</gene>
<evidence type="ECO:0000256" key="6">
    <source>
        <dbReference type="ARBA" id="ARBA00022989"/>
    </source>
</evidence>
<dbReference type="SMART" id="SM00294">
    <property type="entry name" value="4.1m"/>
    <property type="match status" value="1"/>
</dbReference>
<dbReference type="GO" id="GO:0007156">
    <property type="term" value="P:homophilic cell adhesion via plasma membrane adhesion molecules"/>
    <property type="evidence" value="ECO:0007669"/>
    <property type="project" value="TreeGrafter"/>
</dbReference>
<comment type="similarity">
    <text evidence="2">Belongs to the nectin family.</text>
</comment>
<dbReference type="InterPro" id="IPR013106">
    <property type="entry name" value="Ig_V-set"/>
</dbReference>
<dbReference type="InterPro" id="IPR013783">
    <property type="entry name" value="Ig-like_fold"/>
</dbReference>
<dbReference type="GO" id="GO:0043184">
    <property type="term" value="F:vascular endothelial growth factor receptor 2 binding"/>
    <property type="evidence" value="ECO:0007669"/>
    <property type="project" value="TreeGrafter"/>
</dbReference>
<evidence type="ECO:0000256" key="8">
    <source>
        <dbReference type="ARBA" id="ARBA00023157"/>
    </source>
</evidence>
<dbReference type="AlphaFoldDB" id="A0A1A6HVJ4"/>
<dbReference type="GO" id="GO:0035020">
    <property type="term" value="P:regulation of Rac protein signal transduction"/>
    <property type="evidence" value="ECO:0007669"/>
    <property type="project" value="TreeGrafter"/>
</dbReference>
<sequence>TGQEVQTENVTVAEGGVAEITCRLHQYDGSIVVIQNPARQTLFFNGTRALKDERFQLEEFSPRRVRIRLSDARLEDEGGYFCQLYTEDTHHQIATLTVLVAPENPVVEVREQAVEGGEVELSCLVPRSRPAAVLRWYRDRKELKGTQGFGGIRWNRGNESLPERAEAVGETLTLPGLVSADNGTYTCEAANKHGHARALYVLVVYGEGGACQAWGRGGDRLQGVRAEPEQRDPGAVVEAQTSVPYAIVGGILALLVFLIICVLVGMVWCSVRQKGSYLTHEASGLDEQGEAREAFLNGSDGHKRKEEFFI</sequence>
<dbReference type="GO" id="GO:0061041">
    <property type="term" value="P:regulation of wound healing"/>
    <property type="evidence" value="ECO:0007669"/>
    <property type="project" value="TreeGrafter"/>
</dbReference>
<evidence type="ECO:0000313" key="13">
    <source>
        <dbReference type="Proteomes" id="UP000092124"/>
    </source>
</evidence>
<dbReference type="EMBL" id="LZPO01008035">
    <property type="protein sequence ID" value="OBS82478.1"/>
    <property type="molecule type" value="Genomic_DNA"/>
</dbReference>
<dbReference type="PROSITE" id="PS50835">
    <property type="entry name" value="IG_LIKE"/>
    <property type="match status" value="1"/>
</dbReference>
<keyword evidence="9" id="KW-0393">Immunoglobulin domain</keyword>
<keyword evidence="8" id="KW-1015">Disulfide bond</keyword>
<dbReference type="Gene3D" id="2.60.40.10">
    <property type="entry name" value="Immunoglobulins"/>
    <property type="match status" value="2"/>
</dbReference>
<keyword evidence="3 10" id="KW-0812">Transmembrane</keyword>
<organism evidence="12 13">
    <name type="scientific">Neotoma lepida</name>
    <name type="common">Desert woodrat</name>
    <dbReference type="NCBI Taxonomy" id="56216"/>
    <lineage>
        <taxon>Eukaryota</taxon>
        <taxon>Metazoa</taxon>
        <taxon>Chordata</taxon>
        <taxon>Craniata</taxon>
        <taxon>Vertebrata</taxon>
        <taxon>Euteleostomi</taxon>
        <taxon>Mammalia</taxon>
        <taxon>Eutheria</taxon>
        <taxon>Euarchontoglires</taxon>
        <taxon>Glires</taxon>
        <taxon>Rodentia</taxon>
        <taxon>Myomorpha</taxon>
        <taxon>Muroidea</taxon>
        <taxon>Cricetidae</taxon>
        <taxon>Neotominae</taxon>
        <taxon>Neotoma</taxon>
    </lineage>
</organism>
<dbReference type="Pfam" id="PF07686">
    <property type="entry name" value="V-set"/>
    <property type="match status" value="1"/>
</dbReference>
<comment type="subcellular location">
    <subcellularLocation>
        <location evidence="1">Membrane</location>
        <topology evidence="1">Single-pass type I membrane protein</topology>
    </subcellularLocation>
</comment>
<dbReference type="Pfam" id="PF13927">
    <property type="entry name" value="Ig_3"/>
    <property type="match status" value="1"/>
</dbReference>
<feature type="non-terminal residue" evidence="12">
    <location>
        <position position="1"/>
    </location>
</feature>
<dbReference type="InterPro" id="IPR003585">
    <property type="entry name" value="Neurexin-like"/>
</dbReference>
<evidence type="ECO:0000256" key="10">
    <source>
        <dbReference type="SAM" id="Phobius"/>
    </source>
</evidence>
<dbReference type="PANTHER" id="PTHR45889:SF3">
    <property type="entry name" value="CELL ADHESION MOLECULE 4"/>
    <property type="match status" value="1"/>
</dbReference>
<keyword evidence="6 10" id="KW-1133">Transmembrane helix</keyword>
<keyword evidence="5" id="KW-0677">Repeat</keyword>
<dbReference type="Proteomes" id="UP000092124">
    <property type="component" value="Unassembled WGS sequence"/>
</dbReference>
<feature type="domain" description="Ig-like" evidence="11">
    <location>
        <begin position="102"/>
        <end position="191"/>
    </location>
</feature>
<accession>A0A1A6HVJ4</accession>
<evidence type="ECO:0000256" key="1">
    <source>
        <dbReference type="ARBA" id="ARBA00004479"/>
    </source>
</evidence>
<dbReference type="GO" id="GO:0016020">
    <property type="term" value="C:membrane"/>
    <property type="evidence" value="ECO:0007669"/>
    <property type="project" value="UniProtKB-SubCell"/>
</dbReference>
<dbReference type="InterPro" id="IPR003599">
    <property type="entry name" value="Ig_sub"/>
</dbReference>
<dbReference type="FunFam" id="2.60.40.10:FF:000013">
    <property type="entry name" value="cell adhesion molecule 1 isoform X1"/>
    <property type="match status" value="1"/>
</dbReference>
<evidence type="ECO:0000313" key="12">
    <source>
        <dbReference type="EMBL" id="OBS82478.1"/>
    </source>
</evidence>
<name>A0A1A6HVJ4_NEOLE</name>
<keyword evidence="7 10" id="KW-0472">Membrane</keyword>
<reference evidence="12 13" key="1">
    <citation type="submission" date="2016-06" db="EMBL/GenBank/DDBJ databases">
        <title>The Draft Genome Sequence and Annotation of the Desert Woodrat Neotoma lepida.</title>
        <authorList>
            <person name="Campbell M."/>
            <person name="Oakeson K.F."/>
            <person name="Yandell M."/>
            <person name="Halpert J.R."/>
            <person name="Dearing D."/>
        </authorList>
    </citation>
    <scope>NUCLEOTIDE SEQUENCE [LARGE SCALE GENOMIC DNA]</scope>
    <source>
        <strain evidence="12">417</strain>
        <tissue evidence="12">Liver</tissue>
    </source>
</reference>
<dbReference type="SMART" id="SM00408">
    <property type="entry name" value="IGc2"/>
    <property type="match status" value="1"/>
</dbReference>
<feature type="transmembrane region" description="Helical" evidence="10">
    <location>
        <begin position="245"/>
        <end position="269"/>
    </location>
</feature>
<dbReference type="InterPro" id="IPR007110">
    <property type="entry name" value="Ig-like_dom"/>
</dbReference>
<protein>
    <recommendedName>
        <fullName evidence="11">Ig-like domain-containing protein</fullName>
    </recommendedName>
</protein>
<dbReference type="STRING" id="56216.A0A1A6HVJ4"/>
<keyword evidence="4" id="KW-0732">Signal</keyword>
<dbReference type="GO" id="GO:0044291">
    <property type="term" value="C:cell-cell contact zone"/>
    <property type="evidence" value="ECO:0007669"/>
    <property type="project" value="TreeGrafter"/>
</dbReference>
<dbReference type="InterPro" id="IPR003598">
    <property type="entry name" value="Ig_sub2"/>
</dbReference>
<keyword evidence="13" id="KW-1185">Reference proteome</keyword>
<dbReference type="SMART" id="SM00409">
    <property type="entry name" value="IG"/>
    <property type="match status" value="2"/>
</dbReference>
<dbReference type="PANTHER" id="PTHR45889">
    <property type="entry name" value="IG-LIKE DOMAIN-CONTAINING PROTEIN"/>
    <property type="match status" value="1"/>
</dbReference>
<comment type="caution">
    <text evidence="12">The sequence shown here is derived from an EMBL/GenBank/DDBJ whole genome shotgun (WGS) entry which is preliminary data.</text>
</comment>
<evidence type="ECO:0000256" key="5">
    <source>
        <dbReference type="ARBA" id="ARBA00022737"/>
    </source>
</evidence>
<dbReference type="InterPro" id="IPR036179">
    <property type="entry name" value="Ig-like_dom_sf"/>
</dbReference>
<evidence type="ECO:0000256" key="3">
    <source>
        <dbReference type="ARBA" id="ARBA00022692"/>
    </source>
</evidence>
<evidence type="ECO:0000256" key="2">
    <source>
        <dbReference type="ARBA" id="ARBA00007810"/>
    </source>
</evidence>
<dbReference type="SMART" id="SM00406">
    <property type="entry name" value="IGv"/>
    <property type="match status" value="2"/>
</dbReference>
<evidence type="ECO:0000256" key="4">
    <source>
        <dbReference type="ARBA" id="ARBA00022729"/>
    </source>
</evidence>